<feature type="region of interest" description="Disordered" evidence="1">
    <location>
        <begin position="103"/>
        <end position="125"/>
    </location>
</feature>
<dbReference type="AlphaFoldDB" id="A0A8D8QBB3"/>
<dbReference type="Gene3D" id="3.30.70.270">
    <property type="match status" value="1"/>
</dbReference>
<accession>A0A8D8QBB3</accession>
<dbReference type="Gene3D" id="3.10.10.10">
    <property type="entry name" value="HIV Type 1 Reverse Transcriptase, subunit A, domain 1"/>
    <property type="match status" value="1"/>
</dbReference>
<dbReference type="PANTHER" id="PTHR47331">
    <property type="entry name" value="PHD-TYPE DOMAIN-CONTAINING PROTEIN"/>
    <property type="match status" value="1"/>
</dbReference>
<dbReference type="InterPro" id="IPR005312">
    <property type="entry name" value="DUF1759"/>
</dbReference>
<evidence type="ECO:0000313" key="2">
    <source>
        <dbReference type="EMBL" id="CAG6628585.1"/>
    </source>
</evidence>
<dbReference type="Pfam" id="PF03564">
    <property type="entry name" value="DUF1759"/>
    <property type="match status" value="1"/>
</dbReference>
<dbReference type="InterPro" id="IPR043128">
    <property type="entry name" value="Rev_trsase/Diguanyl_cyclase"/>
</dbReference>
<evidence type="ECO:0008006" key="3">
    <source>
        <dbReference type="Google" id="ProtNLM"/>
    </source>
</evidence>
<dbReference type="InterPro" id="IPR021109">
    <property type="entry name" value="Peptidase_aspartic_dom_sf"/>
</dbReference>
<evidence type="ECO:0000256" key="1">
    <source>
        <dbReference type="SAM" id="MobiDB-lite"/>
    </source>
</evidence>
<dbReference type="SUPFAM" id="SSF56672">
    <property type="entry name" value="DNA/RNA polymerases"/>
    <property type="match status" value="1"/>
</dbReference>
<name>A0A8D8QBB3_9HEMI</name>
<dbReference type="EMBL" id="HBUF01068195">
    <property type="protein sequence ID" value="CAG6628585.1"/>
    <property type="molecule type" value="Transcribed_RNA"/>
</dbReference>
<protein>
    <recommendedName>
        <fullName evidence="3">Peptidase aspartic putative domain-containing protein</fullName>
    </recommendedName>
</protein>
<dbReference type="InterPro" id="IPR043502">
    <property type="entry name" value="DNA/RNA_pol_sf"/>
</dbReference>
<feature type="compositionally biased region" description="Polar residues" evidence="1">
    <location>
        <begin position="113"/>
        <end position="125"/>
    </location>
</feature>
<reference evidence="2" key="1">
    <citation type="submission" date="2021-05" db="EMBL/GenBank/DDBJ databases">
        <authorList>
            <person name="Alioto T."/>
            <person name="Alioto T."/>
            <person name="Gomez Garrido J."/>
        </authorList>
    </citation>
    <scope>NUCLEOTIDE SEQUENCE</scope>
</reference>
<organism evidence="2">
    <name type="scientific">Cacopsylla melanoneura</name>
    <dbReference type="NCBI Taxonomy" id="428564"/>
    <lineage>
        <taxon>Eukaryota</taxon>
        <taxon>Metazoa</taxon>
        <taxon>Ecdysozoa</taxon>
        <taxon>Arthropoda</taxon>
        <taxon>Hexapoda</taxon>
        <taxon>Insecta</taxon>
        <taxon>Pterygota</taxon>
        <taxon>Neoptera</taxon>
        <taxon>Paraneoptera</taxon>
        <taxon>Hemiptera</taxon>
        <taxon>Sternorrhyncha</taxon>
        <taxon>Psylloidea</taxon>
        <taxon>Psyllidae</taxon>
        <taxon>Psyllinae</taxon>
        <taxon>Cacopsylla</taxon>
    </lineage>
</organism>
<dbReference type="Gene3D" id="2.40.70.10">
    <property type="entry name" value="Acid Proteases"/>
    <property type="match status" value="1"/>
</dbReference>
<sequence length="916" mass="102985">MEDLTTLRRRRKVLRSSLTKTCNELEDELQQDSVNEDRLAGLLSTLTLRFEALSQKDSAIGEILYQDKDLKNADLEAEQKGVDQYSVKYFEVHHKAQKVLSRSEVETTDCKSVPNQSTTSGQVDSKQSRYKLPTMKLKEFNGTLSEWLPFWSQFQKIHEDCTLDNSDKMGYLIMSMTPGSPAKQLVESYPATGSMYPTVVQAFQARYGREDLLVEYYIRELLRIVIHNNVSSEKLPLVTLYDKLQSHLRNLESLKITSNMCAPFLMPLVSSCLSEDVLKLWERSCSAVSSSDSTSKDHLESLMQFLKAEVEGAQKLELAKSGFGLTSTKTPVKPIHTPRRDFKMENKQCEVAAKVSTAAGLVNTPPRGESCLFCTGNHNPQDCNKSMTLSQKLDIVRNKQVCFACLKYGHRVSRCRLKAKLSCQNCKGKHHTVLCPRESDAVTNSFVNTKPSNVLLQTLVVKIKGVNNKKQSRHARLMIDTGSQQSYVLDKTVSSLGYTPLRKESMRHALFGGSVTNTMEHNVYNIVIANLDDTFVCDFNVYGQNEICSPIPSIPPGPWMEELKQHAIQLSDVRHPTATIDILIGADIAASLWTGNRVVLSSGLVAMETCLGWTLSGKMPSVRFNNSDSKIATLVTSLLIKEANIPSLWELDVLGIRDPTDKVNKIEMARATEEHFLSTVSVNEENRFQVRLPFVANHPPLSTNLNLSAKRLESTVRKLNSDGYQNEYGKVLEGWLEKGIIEKVPNEEIENPGHYLPHHPVIKIGSTTPVRPVFDASARENTKYSLNQCLEKGPNLIEKIPTCLARFRSHKIAVSGDIEKAFLQISIHPKDRDFLRFLWQDKEGQLETYRHCRVVFGVAPSPFILEACIKLHLQDTLKLCEEGKSLYPPKLVSLITLSTISSAQKIQHYCNQLNCS</sequence>
<proteinExistence type="predicted"/>
<dbReference type="GO" id="GO:0071897">
    <property type="term" value="P:DNA biosynthetic process"/>
    <property type="evidence" value="ECO:0007669"/>
    <property type="project" value="UniProtKB-ARBA"/>
</dbReference>